<accession>A0A448ZNU5</accession>
<dbReference type="PROSITE" id="PS50035">
    <property type="entry name" value="PLD"/>
    <property type="match status" value="1"/>
</dbReference>
<dbReference type="OrthoDB" id="36970at2759"/>
<protein>
    <recommendedName>
        <fullName evidence="1">PLD phosphodiesterase domain-containing protein</fullName>
    </recommendedName>
</protein>
<proteinExistence type="predicted"/>
<dbReference type="EMBL" id="CAACVS010000575">
    <property type="protein sequence ID" value="VEU43705.1"/>
    <property type="molecule type" value="Genomic_DNA"/>
</dbReference>
<dbReference type="SUPFAM" id="SSF56024">
    <property type="entry name" value="Phospholipase D/nuclease"/>
    <property type="match status" value="1"/>
</dbReference>
<evidence type="ECO:0000259" key="1">
    <source>
        <dbReference type="PROSITE" id="PS50035"/>
    </source>
</evidence>
<sequence>MPLFRRFRKKMGLDESSGEECEDASAGDLSYVGTAAYNVLRRKHNHRHHELWNVTKGKVIRLDNTPRDAFSRDDRVDPVEGHDDWLPKRLEELISKTEEWCDILTLGPPDGMFLDAFKNGIKALCEKEFILNRIVVRIMFGNIVGQPVNCTKIIADLVKDLPPNAGDKIKLWVGSWRKGVTWNHSKIIAVDGKYLWTGGHNFWDRHYLRKK</sequence>
<dbReference type="SMART" id="SM00155">
    <property type="entry name" value="PLDc"/>
    <property type="match status" value="1"/>
</dbReference>
<dbReference type="GO" id="GO:0003824">
    <property type="term" value="F:catalytic activity"/>
    <property type="evidence" value="ECO:0007669"/>
    <property type="project" value="InterPro"/>
</dbReference>
<name>A0A448ZNU5_9STRA</name>
<feature type="domain" description="PLD phosphodiesterase" evidence="1">
    <location>
        <begin position="179"/>
        <end position="206"/>
    </location>
</feature>
<gene>
    <name evidence="2" type="ORF">PSNMU_V1.4_AUG-EV-PASAV3_0107560</name>
</gene>
<dbReference type="InterPro" id="IPR001736">
    <property type="entry name" value="PLipase_D/transphosphatidylase"/>
</dbReference>
<reference evidence="2 3" key="1">
    <citation type="submission" date="2019-01" db="EMBL/GenBank/DDBJ databases">
        <authorList>
            <person name="Ferrante I. M."/>
        </authorList>
    </citation>
    <scope>NUCLEOTIDE SEQUENCE [LARGE SCALE GENOMIC DNA]</scope>
    <source>
        <strain evidence="2 3">B856</strain>
    </source>
</reference>
<organism evidence="2 3">
    <name type="scientific">Pseudo-nitzschia multistriata</name>
    <dbReference type="NCBI Taxonomy" id="183589"/>
    <lineage>
        <taxon>Eukaryota</taxon>
        <taxon>Sar</taxon>
        <taxon>Stramenopiles</taxon>
        <taxon>Ochrophyta</taxon>
        <taxon>Bacillariophyta</taxon>
        <taxon>Bacillariophyceae</taxon>
        <taxon>Bacillariophycidae</taxon>
        <taxon>Bacillariales</taxon>
        <taxon>Bacillariaceae</taxon>
        <taxon>Pseudo-nitzschia</taxon>
    </lineage>
</organism>
<dbReference type="Gene3D" id="3.30.870.10">
    <property type="entry name" value="Endonuclease Chain A"/>
    <property type="match status" value="1"/>
</dbReference>
<dbReference type="PANTHER" id="PTHR21248:SF22">
    <property type="entry name" value="PHOSPHOLIPASE D"/>
    <property type="match status" value="1"/>
</dbReference>
<evidence type="ECO:0000313" key="2">
    <source>
        <dbReference type="EMBL" id="VEU43705.1"/>
    </source>
</evidence>
<keyword evidence="3" id="KW-1185">Reference proteome</keyword>
<dbReference type="AlphaFoldDB" id="A0A448ZNU5"/>
<dbReference type="Proteomes" id="UP000291116">
    <property type="component" value="Unassembled WGS sequence"/>
</dbReference>
<evidence type="ECO:0000313" key="3">
    <source>
        <dbReference type="Proteomes" id="UP000291116"/>
    </source>
</evidence>
<dbReference type="PANTHER" id="PTHR21248">
    <property type="entry name" value="CARDIOLIPIN SYNTHASE"/>
    <property type="match status" value="1"/>
</dbReference>